<evidence type="ECO:0000313" key="7">
    <source>
        <dbReference type="EMBL" id="MFB9449671.1"/>
    </source>
</evidence>
<dbReference type="SUPFAM" id="SSF53955">
    <property type="entry name" value="Lysozyme-like"/>
    <property type="match status" value="1"/>
</dbReference>
<evidence type="ECO:0000256" key="1">
    <source>
        <dbReference type="ARBA" id="ARBA00007074"/>
    </source>
</evidence>
<dbReference type="Gene3D" id="1.10.530.10">
    <property type="match status" value="1"/>
</dbReference>
<dbReference type="RefSeq" id="WP_246655781.1">
    <property type="nucleotide sequence ID" value="NZ_CP061913.1"/>
</dbReference>
<reference evidence="7 8" key="1">
    <citation type="submission" date="2024-09" db="EMBL/GenBank/DDBJ databases">
        <authorList>
            <person name="Sun Q."/>
            <person name="Mori K."/>
        </authorList>
    </citation>
    <scope>NUCLEOTIDE SEQUENCE [LARGE SCALE GENOMIC DNA]</scope>
    <source>
        <strain evidence="7 8">JCM 3307</strain>
    </source>
</reference>
<dbReference type="Proteomes" id="UP001589608">
    <property type="component" value="Unassembled WGS sequence"/>
</dbReference>
<keyword evidence="8" id="KW-1185">Reference proteome</keyword>
<comment type="similarity">
    <text evidence="2">Belongs to the transglycosylase Slt family.</text>
</comment>
<evidence type="ECO:0000256" key="5">
    <source>
        <dbReference type="ARBA" id="ARBA00022807"/>
    </source>
</evidence>
<dbReference type="SUPFAM" id="SSF54001">
    <property type="entry name" value="Cysteine proteinases"/>
    <property type="match status" value="1"/>
</dbReference>
<dbReference type="InterPro" id="IPR023346">
    <property type="entry name" value="Lysozyme-like_dom_sf"/>
</dbReference>
<sequence length="350" mass="35796">MTVLEAQSRIAEIRSMLGLHRPAAGDAAAFADRLQSNVDSSATSGFVAGRKTPITGAAVVTAAQKYAGTPYRFGSNVPESGLDCSGLVQRAYADVGIKLPRTAHDQASFGTAVNSLAQARPGDLLAFGRPVNHIAIYAGNNTMVVAPHTGEVVKTERVTGTPTAIRRIIPATATATATPALRPAALATTRLPESVPYADLFQTAGTRYGISPALLAAVAKVESGYNPNAVSRAGAQGLMQIMPATARGLGVNALDPAQAVDGAARLLSSHLKQFGHLDLALAAYNAGGSAVSRYGGIPPFPQTQAYVPKVKAALAQLTRAVTPLTESATLTPSTLAALSMGSMLDGGLSA</sequence>
<dbReference type="InterPro" id="IPR038765">
    <property type="entry name" value="Papain-like_cys_pep_sf"/>
</dbReference>
<accession>A0ABV5MLC5</accession>
<proteinExistence type="inferred from homology"/>
<dbReference type="Pfam" id="PF00877">
    <property type="entry name" value="NLPC_P60"/>
    <property type="match status" value="1"/>
</dbReference>
<feature type="domain" description="NlpC/P60" evidence="6">
    <location>
        <begin position="53"/>
        <end position="175"/>
    </location>
</feature>
<protein>
    <submittedName>
        <fullName evidence="7">Transglycosylase SLT domain-containing protein</fullName>
    </submittedName>
</protein>
<dbReference type="InterPro" id="IPR000064">
    <property type="entry name" value="NLP_P60_dom"/>
</dbReference>
<evidence type="ECO:0000313" key="8">
    <source>
        <dbReference type="Proteomes" id="UP001589608"/>
    </source>
</evidence>
<dbReference type="InterPro" id="IPR000189">
    <property type="entry name" value="Transglyc_AS"/>
</dbReference>
<dbReference type="PROSITE" id="PS51935">
    <property type="entry name" value="NLPC_P60"/>
    <property type="match status" value="1"/>
</dbReference>
<gene>
    <name evidence="7" type="ORF">ACFFTR_41885</name>
</gene>
<dbReference type="InterPro" id="IPR008258">
    <property type="entry name" value="Transglycosylase_SLT_dom_1"/>
</dbReference>
<keyword evidence="3" id="KW-0645">Protease</keyword>
<dbReference type="EMBL" id="JBHMCA010000068">
    <property type="protein sequence ID" value="MFB9449671.1"/>
    <property type="molecule type" value="Genomic_DNA"/>
</dbReference>
<dbReference type="Pfam" id="PF01464">
    <property type="entry name" value="SLT"/>
    <property type="match status" value="1"/>
</dbReference>
<evidence type="ECO:0000256" key="4">
    <source>
        <dbReference type="ARBA" id="ARBA00022801"/>
    </source>
</evidence>
<keyword evidence="4" id="KW-0378">Hydrolase</keyword>
<evidence type="ECO:0000256" key="2">
    <source>
        <dbReference type="ARBA" id="ARBA00007734"/>
    </source>
</evidence>
<evidence type="ECO:0000259" key="6">
    <source>
        <dbReference type="PROSITE" id="PS51935"/>
    </source>
</evidence>
<dbReference type="PANTHER" id="PTHR37423:SF2">
    <property type="entry name" value="MEMBRANE-BOUND LYTIC MUREIN TRANSGLYCOSYLASE C"/>
    <property type="match status" value="1"/>
</dbReference>
<dbReference type="Gene3D" id="3.90.1720.10">
    <property type="entry name" value="endopeptidase domain like (from Nostoc punctiforme)"/>
    <property type="match status" value="1"/>
</dbReference>
<dbReference type="CDD" id="cd00254">
    <property type="entry name" value="LT-like"/>
    <property type="match status" value="1"/>
</dbReference>
<dbReference type="PROSITE" id="PS00922">
    <property type="entry name" value="TRANSGLYCOSYLASE"/>
    <property type="match status" value="1"/>
</dbReference>
<comment type="caution">
    <text evidence="7">The sequence shown here is derived from an EMBL/GenBank/DDBJ whole genome shotgun (WGS) entry which is preliminary data.</text>
</comment>
<comment type="similarity">
    <text evidence="1">Belongs to the peptidase C40 family.</text>
</comment>
<organism evidence="7 8">
    <name type="scientific">Dactylosporangium vinaceum</name>
    <dbReference type="NCBI Taxonomy" id="53362"/>
    <lineage>
        <taxon>Bacteria</taxon>
        <taxon>Bacillati</taxon>
        <taxon>Actinomycetota</taxon>
        <taxon>Actinomycetes</taxon>
        <taxon>Micromonosporales</taxon>
        <taxon>Micromonosporaceae</taxon>
        <taxon>Dactylosporangium</taxon>
    </lineage>
</organism>
<name>A0ABV5MLC5_9ACTN</name>
<dbReference type="PANTHER" id="PTHR37423">
    <property type="entry name" value="SOLUBLE LYTIC MUREIN TRANSGLYCOSYLASE-RELATED"/>
    <property type="match status" value="1"/>
</dbReference>
<evidence type="ECO:0000256" key="3">
    <source>
        <dbReference type="ARBA" id="ARBA00022670"/>
    </source>
</evidence>
<keyword evidence="5" id="KW-0788">Thiol protease</keyword>